<sequence length="333" mass="39079">MGIDDFAFKKRMAYGTIFIDLQTNKPIDLLEKRDQIPVTEWLKNHPEIELITRDGSKTYAKAVTEASPAILQVGDRWHILHQLFEAIKKTIFNLIPAKWTPTPIDKLVVKENKEKPPRKSESERLQNEEKRWARIQHVQLLYEQGYTITSIKRKLHLSRGTIYADLKQKEKPNHQRATPYQRFDTLIQALLLDSQTGNQIEEACRLKGYTGSRSTLNKMIARERRNVKQGKAKTYSVRQKVIQVIWDFKKGHHLERIGQLHPELPESFPEIIELDQLVQNFRNLFTEKRSEKLVEWLAEYKQLDYPFIQSFIHGIEQDISSVKLSIQEPWSNG</sequence>
<feature type="non-terminal residue" evidence="2">
    <location>
        <position position="333"/>
    </location>
</feature>
<dbReference type="RefSeq" id="WP_192600784.1">
    <property type="nucleotide sequence ID" value="NZ_JADBEL010000074.1"/>
</dbReference>
<gene>
    <name evidence="2" type="ORF">H4683_004351</name>
</gene>
<dbReference type="InterPro" id="IPR002560">
    <property type="entry name" value="Transposase_DDE"/>
</dbReference>
<proteinExistence type="predicted"/>
<dbReference type="InterPro" id="IPR047951">
    <property type="entry name" value="Transpos_ISL3"/>
</dbReference>
<evidence type="ECO:0000313" key="2">
    <source>
        <dbReference type="EMBL" id="MBE1557212.1"/>
    </source>
</evidence>
<dbReference type="AlphaFoldDB" id="A0A927MQ33"/>
<organism evidence="2 3">
    <name type="scientific">Sporosarcina limicola</name>
    <dbReference type="NCBI Taxonomy" id="34101"/>
    <lineage>
        <taxon>Bacteria</taxon>
        <taxon>Bacillati</taxon>
        <taxon>Bacillota</taxon>
        <taxon>Bacilli</taxon>
        <taxon>Bacillales</taxon>
        <taxon>Caryophanaceae</taxon>
        <taxon>Sporosarcina</taxon>
    </lineage>
</organism>
<dbReference type="Pfam" id="PF01610">
    <property type="entry name" value="DDE_Tnp_ISL3"/>
    <property type="match status" value="1"/>
</dbReference>
<keyword evidence="3" id="KW-1185">Reference proteome</keyword>
<protein>
    <submittedName>
        <fullName evidence="2">Transposase</fullName>
    </submittedName>
</protein>
<name>A0A927MQ33_9BACL</name>
<dbReference type="EMBL" id="JADBEL010000074">
    <property type="protein sequence ID" value="MBE1557212.1"/>
    <property type="molecule type" value="Genomic_DNA"/>
</dbReference>
<evidence type="ECO:0000259" key="1">
    <source>
        <dbReference type="Pfam" id="PF01610"/>
    </source>
</evidence>
<dbReference type="Proteomes" id="UP000658225">
    <property type="component" value="Unassembled WGS sequence"/>
</dbReference>
<feature type="domain" description="Transposase IS204/IS1001/IS1096/IS1165 DDE" evidence="1">
    <location>
        <begin position="1"/>
        <end position="90"/>
    </location>
</feature>
<evidence type="ECO:0000313" key="3">
    <source>
        <dbReference type="Proteomes" id="UP000658225"/>
    </source>
</evidence>
<dbReference type="PANTHER" id="PTHR33498">
    <property type="entry name" value="TRANSPOSASE FOR INSERTION SEQUENCE ELEMENT IS1557"/>
    <property type="match status" value="1"/>
</dbReference>
<dbReference type="PANTHER" id="PTHR33498:SF1">
    <property type="entry name" value="TRANSPOSASE FOR INSERTION SEQUENCE ELEMENT IS1557"/>
    <property type="match status" value="1"/>
</dbReference>
<accession>A0A927MQ33</accession>
<reference evidence="2" key="1">
    <citation type="submission" date="2020-10" db="EMBL/GenBank/DDBJ databases">
        <title>Genomic Encyclopedia of Type Strains, Phase IV (KMG-IV): sequencing the most valuable type-strain genomes for metagenomic binning, comparative biology and taxonomic classification.</title>
        <authorList>
            <person name="Goeker M."/>
        </authorList>
    </citation>
    <scope>NUCLEOTIDE SEQUENCE</scope>
    <source>
        <strain evidence="2">DSM 13886</strain>
    </source>
</reference>
<comment type="caution">
    <text evidence="2">The sequence shown here is derived from an EMBL/GenBank/DDBJ whole genome shotgun (WGS) entry which is preliminary data.</text>
</comment>